<feature type="domain" description="SRP54-type proteins GTP-binding" evidence="3">
    <location>
        <begin position="1"/>
        <end position="73"/>
    </location>
</feature>
<proteinExistence type="predicted"/>
<dbReference type="GO" id="GO:0003924">
    <property type="term" value="F:GTPase activity"/>
    <property type="evidence" value="ECO:0007669"/>
    <property type="project" value="InterPro"/>
</dbReference>
<dbReference type="GO" id="GO:0048500">
    <property type="term" value="C:signal recognition particle"/>
    <property type="evidence" value="ECO:0007669"/>
    <property type="project" value="InterPro"/>
</dbReference>
<evidence type="ECO:0000256" key="1">
    <source>
        <dbReference type="ARBA" id="ARBA00022741"/>
    </source>
</evidence>
<keyword evidence="2" id="KW-0342">GTP-binding</keyword>
<dbReference type="GO" id="GO:0006614">
    <property type="term" value="P:SRP-dependent cotranslational protein targeting to membrane"/>
    <property type="evidence" value="ECO:0007669"/>
    <property type="project" value="InterPro"/>
</dbReference>
<keyword evidence="5" id="KW-1185">Reference proteome</keyword>
<dbReference type="EMBL" id="CAKMRJ010000113">
    <property type="protein sequence ID" value="CAH1417621.1"/>
    <property type="molecule type" value="Genomic_DNA"/>
</dbReference>
<dbReference type="SUPFAM" id="SSF52540">
    <property type="entry name" value="P-loop containing nucleoside triphosphate hydrolases"/>
    <property type="match status" value="1"/>
</dbReference>
<dbReference type="SMART" id="SM00962">
    <property type="entry name" value="SRP54"/>
    <property type="match status" value="1"/>
</dbReference>
<dbReference type="InterPro" id="IPR022941">
    <property type="entry name" value="SRP54"/>
</dbReference>
<evidence type="ECO:0000259" key="3">
    <source>
        <dbReference type="SMART" id="SM00962"/>
    </source>
</evidence>
<comment type="caution">
    <text evidence="4">The sequence shown here is derived from an EMBL/GenBank/DDBJ whole genome shotgun (WGS) entry which is preliminary data.</text>
</comment>
<evidence type="ECO:0000313" key="4">
    <source>
        <dbReference type="EMBL" id="CAH1417621.1"/>
    </source>
</evidence>
<name>A0AAU9LRZ3_9ASTR</name>
<dbReference type="Gene3D" id="3.40.50.300">
    <property type="entry name" value="P-loop containing nucleotide triphosphate hydrolases"/>
    <property type="match status" value="1"/>
</dbReference>
<dbReference type="PANTHER" id="PTHR11564:SF5">
    <property type="entry name" value="SIGNAL RECOGNITION PARTICLE SUBUNIT SRP54"/>
    <property type="match status" value="1"/>
</dbReference>
<dbReference type="Proteomes" id="UP001157418">
    <property type="component" value="Unassembled WGS sequence"/>
</dbReference>
<dbReference type="Pfam" id="PF00448">
    <property type="entry name" value="SRP54"/>
    <property type="match status" value="1"/>
</dbReference>
<dbReference type="GO" id="GO:0005525">
    <property type="term" value="F:GTP binding"/>
    <property type="evidence" value="ECO:0007669"/>
    <property type="project" value="UniProtKB-KW"/>
</dbReference>
<evidence type="ECO:0000256" key="2">
    <source>
        <dbReference type="ARBA" id="ARBA00023134"/>
    </source>
</evidence>
<evidence type="ECO:0000313" key="5">
    <source>
        <dbReference type="Proteomes" id="UP001157418"/>
    </source>
</evidence>
<organism evidence="4 5">
    <name type="scientific">Lactuca virosa</name>
    <dbReference type="NCBI Taxonomy" id="75947"/>
    <lineage>
        <taxon>Eukaryota</taxon>
        <taxon>Viridiplantae</taxon>
        <taxon>Streptophyta</taxon>
        <taxon>Embryophyta</taxon>
        <taxon>Tracheophyta</taxon>
        <taxon>Spermatophyta</taxon>
        <taxon>Magnoliopsida</taxon>
        <taxon>eudicotyledons</taxon>
        <taxon>Gunneridae</taxon>
        <taxon>Pentapetalae</taxon>
        <taxon>asterids</taxon>
        <taxon>campanulids</taxon>
        <taxon>Asterales</taxon>
        <taxon>Asteraceae</taxon>
        <taxon>Cichorioideae</taxon>
        <taxon>Cichorieae</taxon>
        <taxon>Lactucinae</taxon>
        <taxon>Lactuca</taxon>
    </lineage>
</organism>
<gene>
    <name evidence="4" type="ORF">LVIROSA_LOCUS5287</name>
</gene>
<dbReference type="AlphaFoldDB" id="A0AAU9LRZ3"/>
<keyword evidence="1" id="KW-0547">Nucleotide-binding</keyword>
<reference evidence="4 5" key="1">
    <citation type="submission" date="2022-01" db="EMBL/GenBank/DDBJ databases">
        <authorList>
            <person name="Xiong W."/>
            <person name="Schranz E."/>
        </authorList>
    </citation>
    <scope>NUCLEOTIDE SEQUENCE [LARGE SCALE GENOMIC DNA]</scope>
</reference>
<dbReference type="InterPro" id="IPR027417">
    <property type="entry name" value="P-loop_NTPase"/>
</dbReference>
<protein>
    <recommendedName>
        <fullName evidence="3">SRP54-type proteins GTP-binding domain-containing protein</fullName>
    </recommendedName>
</protein>
<accession>A0AAU9LRZ3</accession>
<dbReference type="PANTHER" id="PTHR11564">
    <property type="entry name" value="SIGNAL RECOGNITION PARTICLE 54K PROTEIN SRP54"/>
    <property type="match status" value="1"/>
</dbReference>
<dbReference type="InterPro" id="IPR000897">
    <property type="entry name" value="SRP54_GTPase_dom"/>
</dbReference>
<sequence>MIGQEVAALVTTFNLEIAITGAILTKLDGDSRGGSALSVKEVQESQFKLVGPGERIEDLEPFYPDQMAGRILGMGDMKQEVAEDLQKKKIMSAKFDFNDFLKQTRVVQGWVPCLVFWNDSGMGKGYSCPNSRSRKELTNNGSHD</sequence>